<proteinExistence type="predicted"/>
<organism evidence="1">
    <name type="scientific">Microvirga ossetica</name>
    <dbReference type="NCBI Taxonomy" id="1882682"/>
    <lineage>
        <taxon>Bacteria</taxon>
        <taxon>Pseudomonadati</taxon>
        <taxon>Pseudomonadota</taxon>
        <taxon>Alphaproteobacteria</taxon>
        <taxon>Hyphomicrobiales</taxon>
        <taxon>Methylobacteriaceae</taxon>
        <taxon>Microvirga</taxon>
    </lineage>
</organism>
<keyword evidence="1" id="KW-0614">Plasmid</keyword>
<name>A0A1B2EUV0_9HYPH</name>
<dbReference type="EMBL" id="CP016618">
    <property type="protein sequence ID" value="ANY83740.1"/>
    <property type="molecule type" value="Genomic_DNA"/>
</dbReference>
<dbReference type="AlphaFoldDB" id="A0A1B2EUV0"/>
<sequence>MYALVAVHMDAETRMLLQPNRLMLTGILPIGYHSKAIPNEELEARSVRTITHIVNRLRTAPRVRAVAAATSH</sequence>
<dbReference type="RefSeq" id="WP_099514722.1">
    <property type="nucleotide sequence ID" value="NZ_CP016618.1"/>
</dbReference>
<geneLocation type="plasmid" evidence="1">
    <name>unnamed3</name>
</geneLocation>
<evidence type="ECO:0000313" key="1">
    <source>
        <dbReference type="EMBL" id="ANY83740.1"/>
    </source>
</evidence>
<reference evidence="1" key="1">
    <citation type="submission" date="2016-07" db="EMBL/GenBank/DDBJ databases">
        <title>Microvirga ossetica sp. nov. a new species of rhizobia isolated from root nodules of the legume species Vicia alpestris Steven originated from North Ossetia region in the Caucasus.</title>
        <authorList>
            <person name="Safronova V.I."/>
            <person name="Kuznetsova I.G."/>
            <person name="Sazanova A.L."/>
            <person name="Belimov A."/>
            <person name="Andronov E."/>
            <person name="Osledkin Y.S."/>
            <person name="Onishchuk O.P."/>
            <person name="Kurchak O.N."/>
            <person name="Shaposhnikov A.I."/>
            <person name="Willems A."/>
            <person name="Tikhonovich I.A."/>
        </authorList>
    </citation>
    <scope>NUCLEOTIDE SEQUENCE [LARGE SCALE GENOMIC DNA]</scope>
    <source>
        <strain evidence="1">V5/3M</strain>
        <plasmid evidence="1">unnamed3</plasmid>
    </source>
</reference>
<dbReference type="KEGG" id="moc:BB934_36515"/>
<gene>
    <name evidence="1" type="ORF">BB934_36515</name>
</gene>
<accession>A0A1B2EUV0</accession>
<protein>
    <submittedName>
        <fullName evidence="1">Uncharacterized protein</fullName>
    </submittedName>
</protein>